<dbReference type="AlphaFoldDB" id="A0A7K7SPH7"/>
<gene>
    <name evidence="3" type="primary">Dnajb8</name>
    <name evidence="3" type="ORF">SAPAEN_R09034</name>
</gene>
<keyword evidence="4" id="KW-1185">Reference proteome</keyword>
<dbReference type="SMART" id="SM00271">
    <property type="entry name" value="DnaJ"/>
    <property type="match status" value="1"/>
</dbReference>
<comment type="caution">
    <text evidence="3">The sequence shown here is derived from an EMBL/GenBank/DDBJ whole genome shotgun (WGS) entry which is preliminary data.</text>
</comment>
<feature type="domain" description="J" evidence="2">
    <location>
        <begin position="3"/>
        <end position="69"/>
    </location>
</feature>
<dbReference type="CDD" id="cd06257">
    <property type="entry name" value="DnaJ"/>
    <property type="match status" value="1"/>
</dbReference>
<dbReference type="GO" id="GO:0051082">
    <property type="term" value="F:unfolded protein binding"/>
    <property type="evidence" value="ECO:0007669"/>
    <property type="project" value="InterPro"/>
</dbReference>
<organism evidence="3 4">
    <name type="scientific">Sapayoa aenigma</name>
    <name type="common">broad-billed sapayoa</name>
    <dbReference type="NCBI Taxonomy" id="239371"/>
    <lineage>
        <taxon>Eukaryota</taxon>
        <taxon>Metazoa</taxon>
        <taxon>Chordata</taxon>
        <taxon>Craniata</taxon>
        <taxon>Vertebrata</taxon>
        <taxon>Euteleostomi</taxon>
        <taxon>Archelosauria</taxon>
        <taxon>Archosauria</taxon>
        <taxon>Dinosauria</taxon>
        <taxon>Saurischia</taxon>
        <taxon>Theropoda</taxon>
        <taxon>Coelurosauria</taxon>
        <taxon>Aves</taxon>
        <taxon>Neognathae</taxon>
        <taxon>Neoaves</taxon>
        <taxon>Telluraves</taxon>
        <taxon>Australaves</taxon>
        <taxon>Passeriformes</taxon>
        <taxon>Tyrannidae</taxon>
        <taxon>Sapayoa</taxon>
    </lineage>
</organism>
<dbReference type="GO" id="GO:0030544">
    <property type="term" value="F:Hsp70 protein binding"/>
    <property type="evidence" value="ECO:0007669"/>
    <property type="project" value="InterPro"/>
</dbReference>
<dbReference type="PRINTS" id="PR00625">
    <property type="entry name" value="JDOMAIN"/>
</dbReference>
<evidence type="ECO:0000256" key="1">
    <source>
        <dbReference type="ARBA" id="ARBA00023186"/>
    </source>
</evidence>
<dbReference type="EMBL" id="VZSY01000090">
    <property type="protein sequence ID" value="NXA06480.1"/>
    <property type="molecule type" value="Genomic_DNA"/>
</dbReference>
<dbReference type="Proteomes" id="UP000589485">
    <property type="component" value="Unassembled WGS sequence"/>
</dbReference>
<dbReference type="PROSITE" id="PS00636">
    <property type="entry name" value="DNAJ_1"/>
    <property type="match status" value="1"/>
</dbReference>
<dbReference type="OrthoDB" id="10250354at2759"/>
<dbReference type="Gene3D" id="1.10.287.110">
    <property type="entry name" value="DnaJ domain"/>
    <property type="match status" value="1"/>
</dbReference>
<accession>A0A7K7SPH7</accession>
<dbReference type="InterPro" id="IPR036869">
    <property type="entry name" value="J_dom_sf"/>
</dbReference>
<dbReference type="PANTHER" id="PTHR45168">
    <property type="entry name" value="DNAJ HOMOLOG SUBFAMILY B MEMBER 2"/>
    <property type="match status" value="1"/>
</dbReference>
<name>A0A7K7SPH7_9TYRA</name>
<dbReference type="Pfam" id="PF00226">
    <property type="entry name" value="DnaJ"/>
    <property type="match status" value="1"/>
</dbReference>
<dbReference type="InterPro" id="IPR001623">
    <property type="entry name" value="DnaJ_domain"/>
</dbReference>
<evidence type="ECO:0000313" key="3">
    <source>
        <dbReference type="EMBL" id="NXA06480.1"/>
    </source>
</evidence>
<evidence type="ECO:0000313" key="4">
    <source>
        <dbReference type="Proteomes" id="UP000589485"/>
    </source>
</evidence>
<dbReference type="InterPro" id="IPR018253">
    <property type="entry name" value="DnaJ_domain_CS"/>
</dbReference>
<reference evidence="3 4" key="1">
    <citation type="submission" date="2019-09" db="EMBL/GenBank/DDBJ databases">
        <title>Bird 10,000 Genomes (B10K) Project - Family phase.</title>
        <authorList>
            <person name="Zhang G."/>
        </authorList>
    </citation>
    <scope>NUCLEOTIDE SEQUENCE [LARGE SCALE GENOMIC DNA]</scope>
    <source>
        <strain evidence="3">B10K-DU-030-41</strain>
        <tissue evidence="3">Muscle</tissue>
    </source>
</reference>
<proteinExistence type="predicted"/>
<protein>
    <submittedName>
        <fullName evidence="3">DNJB8 protein</fullName>
    </submittedName>
</protein>
<dbReference type="SUPFAM" id="SSF46565">
    <property type="entry name" value="Chaperone J-domain"/>
    <property type="match status" value="1"/>
</dbReference>
<evidence type="ECO:0000259" key="2">
    <source>
        <dbReference type="PROSITE" id="PS50076"/>
    </source>
</evidence>
<keyword evidence="1" id="KW-0143">Chaperone</keyword>
<dbReference type="PROSITE" id="PS50076">
    <property type="entry name" value="DNAJ_2"/>
    <property type="match status" value="1"/>
</dbReference>
<dbReference type="PANTHER" id="PTHR45168:SF4">
    <property type="entry name" value="SIMILAR TO DNAJ HOMOLOG SUBFAMILY B MEMBER 6 (HEAT SHOCK PROTEIN J2) (HSJ-2) (MRJ) (MDJ4)"/>
    <property type="match status" value="1"/>
</dbReference>
<dbReference type="InterPro" id="IPR043183">
    <property type="entry name" value="DNJB2/6-like"/>
</dbReference>
<feature type="non-terminal residue" evidence="3">
    <location>
        <position position="1"/>
    </location>
</feature>
<sequence length="212" mass="24608">MVDYYKIIGLQESASQDDIKKSYHKLALKWHPDKNPRDKEKAKKKFKEIAEAYEVLSDPQKRSLYDRFAEETRVYREVTASYNGFFGSHDVFSHQEEFFGERHPFAYTFCNPFDIRINGENQHSTRGKGGSSSPYTSSGESFMPWNSFRPSEDPTYIFNETTVWPRGPRTMTSITEVINSKTIFENWQEGEEVEEDGQLKSVIINGIETLNS</sequence>
<feature type="non-terminal residue" evidence="3">
    <location>
        <position position="212"/>
    </location>
</feature>